<evidence type="ECO:0000256" key="6">
    <source>
        <dbReference type="ARBA" id="ARBA00023136"/>
    </source>
</evidence>
<dbReference type="PANTHER" id="PTHR43549">
    <property type="entry name" value="MULTIDRUG RESISTANCE PROTEIN YPNP-RELATED"/>
    <property type="match status" value="1"/>
</dbReference>
<evidence type="ECO:0000256" key="1">
    <source>
        <dbReference type="ARBA" id="ARBA00004651"/>
    </source>
</evidence>
<feature type="transmembrane region" description="Helical" evidence="7">
    <location>
        <begin position="321"/>
        <end position="339"/>
    </location>
</feature>
<organism evidence="8 9">
    <name type="scientific">Jingyaoa shaoxingensis</name>
    <dbReference type="NCBI Taxonomy" id="2763671"/>
    <lineage>
        <taxon>Bacteria</taxon>
        <taxon>Bacillati</taxon>
        <taxon>Bacillota</taxon>
        <taxon>Clostridia</taxon>
        <taxon>Lachnospirales</taxon>
        <taxon>Lachnospiraceae</taxon>
        <taxon>Jingyaoa</taxon>
    </lineage>
</organism>
<feature type="transmembrane region" description="Helical" evidence="7">
    <location>
        <begin position="37"/>
        <end position="59"/>
    </location>
</feature>
<keyword evidence="2" id="KW-0813">Transport</keyword>
<sequence length="455" mass="48420">MDGNLTKGPILKTLTKLAIPIMASSFLGTLYNITDMAWIGLLGSKAVAGVGVGGMFTWFSQGLSSIARMGGQVQVAQCIGSGDREKAHKYAQTAVQIALYMGLIFALFSLIFVRQMVGFFNLSDAEAYNAAISYTQIACGLIVFSFMTITLTGLYTAQGDSKTPFVANLVGLVTNMILDPLLILGPGPLPKLGVIGAAIATVTAQFIVMGIMILGIIRSKKENVLKGIHLIGGMSTKYLKGICKIGIPTGIQGMVYCMISMLITRMVSGFGAEAVATLRVGGQIESVSWNTADGFAAALNAFTAQNYGAEKIDRVKKGYRVSLLTVGIWGLLITLIFIFAPTPIASVFFHEPSAIATAINYLVIIGFSEAFLCIELTTIGAISGLGKTNLCSIISILFTSSRIPLAMILGNTSLGLNGIWWAFSSTTIVKGIIFTGTFFWITRNGRLQTTLSSRQ</sequence>
<feature type="transmembrane region" description="Helical" evidence="7">
    <location>
        <begin position="419"/>
        <end position="441"/>
    </location>
</feature>
<dbReference type="PANTHER" id="PTHR43549:SF3">
    <property type="entry name" value="MULTIDRUG RESISTANCE PROTEIN YPNP-RELATED"/>
    <property type="match status" value="1"/>
</dbReference>
<evidence type="ECO:0000313" key="8">
    <source>
        <dbReference type="EMBL" id="MBC8573287.1"/>
    </source>
</evidence>
<evidence type="ECO:0000256" key="4">
    <source>
        <dbReference type="ARBA" id="ARBA00022692"/>
    </source>
</evidence>
<feature type="transmembrane region" description="Helical" evidence="7">
    <location>
        <begin position="94"/>
        <end position="113"/>
    </location>
</feature>
<evidence type="ECO:0000256" key="3">
    <source>
        <dbReference type="ARBA" id="ARBA00022475"/>
    </source>
</evidence>
<reference evidence="8 9" key="1">
    <citation type="submission" date="2020-08" db="EMBL/GenBank/DDBJ databases">
        <title>Genome public.</title>
        <authorList>
            <person name="Liu C."/>
            <person name="Sun Q."/>
        </authorList>
    </citation>
    <scope>NUCLEOTIDE SEQUENCE [LARGE SCALE GENOMIC DNA]</scope>
    <source>
        <strain evidence="8 9">NSJ-46</strain>
    </source>
</reference>
<feature type="transmembrane region" description="Helical" evidence="7">
    <location>
        <begin position="166"/>
        <end position="186"/>
    </location>
</feature>
<dbReference type="InterPro" id="IPR002528">
    <property type="entry name" value="MATE_fam"/>
</dbReference>
<evidence type="ECO:0000256" key="5">
    <source>
        <dbReference type="ARBA" id="ARBA00022989"/>
    </source>
</evidence>
<dbReference type="InterPro" id="IPR048279">
    <property type="entry name" value="MdtK-like"/>
</dbReference>
<keyword evidence="9" id="KW-1185">Reference proteome</keyword>
<accession>A0ABR7NA55</accession>
<keyword evidence="6 7" id="KW-0472">Membrane</keyword>
<dbReference type="RefSeq" id="WP_249308406.1">
    <property type="nucleotide sequence ID" value="NZ_JACRSZ010000008.1"/>
</dbReference>
<feature type="transmembrane region" description="Helical" evidence="7">
    <location>
        <begin position="359"/>
        <end position="382"/>
    </location>
</feature>
<keyword evidence="4 7" id="KW-0812">Transmembrane</keyword>
<dbReference type="Pfam" id="PF01554">
    <property type="entry name" value="MatE"/>
    <property type="match status" value="2"/>
</dbReference>
<dbReference type="Proteomes" id="UP000657421">
    <property type="component" value="Unassembled WGS sequence"/>
</dbReference>
<feature type="transmembrane region" description="Helical" evidence="7">
    <location>
        <begin position="192"/>
        <end position="217"/>
    </location>
</feature>
<gene>
    <name evidence="8" type="ORF">H8716_09345</name>
</gene>
<comment type="caution">
    <text evidence="8">The sequence shown here is derived from an EMBL/GenBank/DDBJ whole genome shotgun (WGS) entry which is preliminary data.</text>
</comment>
<evidence type="ECO:0000256" key="7">
    <source>
        <dbReference type="SAM" id="Phobius"/>
    </source>
</evidence>
<feature type="transmembrane region" description="Helical" evidence="7">
    <location>
        <begin position="389"/>
        <end position="407"/>
    </location>
</feature>
<evidence type="ECO:0000256" key="2">
    <source>
        <dbReference type="ARBA" id="ARBA00022448"/>
    </source>
</evidence>
<name>A0ABR7NA55_9FIRM</name>
<feature type="transmembrane region" description="Helical" evidence="7">
    <location>
        <begin position="133"/>
        <end position="154"/>
    </location>
</feature>
<dbReference type="InterPro" id="IPR052031">
    <property type="entry name" value="Membrane_Transporter-Flippase"/>
</dbReference>
<proteinExistence type="predicted"/>
<keyword evidence="5 7" id="KW-1133">Transmembrane helix</keyword>
<comment type="subcellular location">
    <subcellularLocation>
        <location evidence="1">Cell membrane</location>
        <topology evidence="1">Multi-pass membrane protein</topology>
    </subcellularLocation>
</comment>
<dbReference type="NCBIfam" id="TIGR00797">
    <property type="entry name" value="matE"/>
    <property type="match status" value="1"/>
</dbReference>
<keyword evidence="3" id="KW-1003">Cell membrane</keyword>
<protein>
    <submittedName>
        <fullName evidence="8">MATE family efflux transporter</fullName>
    </submittedName>
</protein>
<evidence type="ECO:0000313" key="9">
    <source>
        <dbReference type="Proteomes" id="UP000657421"/>
    </source>
</evidence>
<dbReference type="PIRSF" id="PIRSF006603">
    <property type="entry name" value="DinF"/>
    <property type="match status" value="1"/>
</dbReference>
<dbReference type="CDD" id="cd13140">
    <property type="entry name" value="MATE_like_1"/>
    <property type="match status" value="1"/>
</dbReference>
<dbReference type="EMBL" id="JACRSZ010000008">
    <property type="protein sequence ID" value="MBC8573287.1"/>
    <property type="molecule type" value="Genomic_DNA"/>
</dbReference>